<organism evidence="4 5">
    <name type="scientific">Candida verbasci</name>
    <dbReference type="NCBI Taxonomy" id="1227364"/>
    <lineage>
        <taxon>Eukaryota</taxon>
        <taxon>Fungi</taxon>
        <taxon>Dikarya</taxon>
        <taxon>Ascomycota</taxon>
        <taxon>Saccharomycotina</taxon>
        <taxon>Pichiomycetes</taxon>
        <taxon>Debaryomycetaceae</taxon>
        <taxon>Candida/Lodderomyces clade</taxon>
        <taxon>Candida</taxon>
    </lineage>
</organism>
<feature type="compositionally biased region" description="Polar residues" evidence="3">
    <location>
        <begin position="372"/>
        <end position="382"/>
    </location>
</feature>
<dbReference type="SUPFAM" id="SSF55979">
    <property type="entry name" value="DNA clamp"/>
    <property type="match status" value="1"/>
</dbReference>
<dbReference type="GO" id="GO:0006281">
    <property type="term" value="P:DNA repair"/>
    <property type="evidence" value="ECO:0007669"/>
    <property type="project" value="UniProtKB-UniRule"/>
</dbReference>
<accession>A0A9W4TWA0</accession>
<dbReference type="InterPro" id="IPR046938">
    <property type="entry name" value="DNA_clamp_sf"/>
</dbReference>
<gene>
    <name evidence="4" type="ORF">CANVERA_P3100</name>
</gene>
<proteinExistence type="inferred from homology"/>
<sequence length="467" mass="53940">MFTAKIDNKKHKLIWSKSITSLSLISEAITFHITHDKLSLSALNSSKTSHGEIIFKKSFFSEYSINFNNIISEGFHNDSYSFIINSKHLATLFKNLESHLDYIILKCNWSVTVPSNHKYKLFIEIKTKKQIIKKFQTSYIPVLKSDIKISKTYKNELEKQTNDLLDPNRINHIMIDQIIPKQFLEMVPTSAEDFKIEIKNDKISFGGYTKQIIKDRDYLKLPMAVTVTLALEELTDSNLTSESSESTFHKLINFGMKEFKNFLGLINFINSGNHYSEQFDEEYISIGNTNDYFHIYFRNSGDPILFEPQNNPNLEIQYIQITSEDKSITGGEEVKLDTLKRSLSMSAPVIQQIQKEKEKDETQEEKEDVQFPSHSLSRSTFGRLTKNSNILNRDQMKSSEKLENILESFDNGITYEQDIQIQEPESKGNADTDYRDTDDEIPHIKRKLIDDDGLGPTQIDNKAKSIF</sequence>
<dbReference type="OrthoDB" id="3992718at2759"/>
<feature type="compositionally biased region" description="Basic and acidic residues" evidence="3">
    <location>
        <begin position="424"/>
        <end position="441"/>
    </location>
</feature>
<evidence type="ECO:0000313" key="5">
    <source>
        <dbReference type="Proteomes" id="UP001152885"/>
    </source>
</evidence>
<dbReference type="PIRSF" id="PIRSF009303">
    <property type="entry name" value="Cell_cycle_RAD9"/>
    <property type="match status" value="1"/>
</dbReference>
<evidence type="ECO:0000256" key="1">
    <source>
        <dbReference type="ARBA" id="ARBA00008494"/>
    </source>
</evidence>
<dbReference type="PANTHER" id="PTHR15237:SF0">
    <property type="entry name" value="CELL CYCLE CHECKPOINT CONTROL PROTEIN"/>
    <property type="match status" value="1"/>
</dbReference>
<comment type="similarity">
    <text evidence="1 2">Belongs to the rad9 family.</text>
</comment>
<dbReference type="GO" id="GO:0071479">
    <property type="term" value="P:cellular response to ionizing radiation"/>
    <property type="evidence" value="ECO:0007669"/>
    <property type="project" value="TreeGrafter"/>
</dbReference>
<dbReference type="Pfam" id="PF04139">
    <property type="entry name" value="Rad9"/>
    <property type="match status" value="1"/>
</dbReference>
<comment type="function">
    <text evidence="2">Acts in DNA repair and mutagenesis. Involved in promoting resistance to ionizing radiation and UV light, as well as regulating cell cycle progression after irradiation.</text>
</comment>
<evidence type="ECO:0000256" key="2">
    <source>
        <dbReference type="PIRNR" id="PIRNR009303"/>
    </source>
</evidence>
<dbReference type="InterPro" id="IPR007268">
    <property type="entry name" value="Rad9/Ddc1"/>
</dbReference>
<dbReference type="GO" id="GO:0031573">
    <property type="term" value="P:mitotic intra-S DNA damage checkpoint signaling"/>
    <property type="evidence" value="ECO:0007669"/>
    <property type="project" value="TreeGrafter"/>
</dbReference>
<feature type="region of interest" description="Disordered" evidence="3">
    <location>
        <begin position="353"/>
        <end position="382"/>
    </location>
</feature>
<dbReference type="PANTHER" id="PTHR15237">
    <property type="entry name" value="DNA REPAIR PROTEIN RAD9"/>
    <property type="match status" value="1"/>
</dbReference>
<dbReference type="AlphaFoldDB" id="A0A9W4TWA0"/>
<feature type="region of interest" description="Disordered" evidence="3">
    <location>
        <begin position="419"/>
        <end position="441"/>
    </location>
</feature>
<evidence type="ECO:0000313" key="4">
    <source>
        <dbReference type="EMBL" id="CAI5758588.1"/>
    </source>
</evidence>
<name>A0A9W4TWA0_9ASCO</name>
<dbReference type="InterPro" id="IPR026584">
    <property type="entry name" value="Rad9"/>
</dbReference>
<dbReference type="EMBL" id="CANTUO010000003">
    <property type="protein sequence ID" value="CAI5758588.1"/>
    <property type="molecule type" value="Genomic_DNA"/>
</dbReference>
<dbReference type="Proteomes" id="UP001152885">
    <property type="component" value="Unassembled WGS sequence"/>
</dbReference>
<evidence type="ECO:0000256" key="3">
    <source>
        <dbReference type="SAM" id="MobiDB-lite"/>
    </source>
</evidence>
<keyword evidence="2" id="KW-0227">DNA damage</keyword>
<dbReference type="Gene3D" id="3.70.10.10">
    <property type="match status" value="1"/>
</dbReference>
<reference evidence="4" key="1">
    <citation type="submission" date="2022-12" db="EMBL/GenBank/DDBJ databases">
        <authorList>
            <person name="Brejova B."/>
        </authorList>
    </citation>
    <scope>NUCLEOTIDE SEQUENCE</scope>
</reference>
<dbReference type="GO" id="GO:0000076">
    <property type="term" value="P:DNA replication checkpoint signaling"/>
    <property type="evidence" value="ECO:0007669"/>
    <property type="project" value="TreeGrafter"/>
</dbReference>
<dbReference type="GO" id="GO:0030896">
    <property type="term" value="C:checkpoint clamp complex"/>
    <property type="evidence" value="ECO:0007669"/>
    <property type="project" value="UniProtKB-UniRule"/>
</dbReference>
<keyword evidence="5" id="KW-1185">Reference proteome</keyword>
<protein>
    <recommendedName>
        <fullName evidence="2">DNA repair protein rad9</fullName>
    </recommendedName>
</protein>
<comment type="caution">
    <text evidence="4">The sequence shown here is derived from an EMBL/GenBank/DDBJ whole genome shotgun (WGS) entry which is preliminary data.</text>
</comment>